<dbReference type="EMBL" id="CAJVPY010045703">
    <property type="protein sequence ID" value="CAG8809943.1"/>
    <property type="molecule type" value="Genomic_DNA"/>
</dbReference>
<feature type="non-terminal residue" evidence="1">
    <location>
        <position position="1"/>
    </location>
</feature>
<name>A0A9N9K3C3_9GLOM</name>
<feature type="non-terminal residue" evidence="1">
    <location>
        <position position="54"/>
    </location>
</feature>
<sequence>GIRIDHKHAMNWKNEKESRKISFGPSVNIYNSTFSRNSKNIVTLNDKTISSGLS</sequence>
<dbReference type="Proteomes" id="UP000789405">
    <property type="component" value="Unassembled WGS sequence"/>
</dbReference>
<keyword evidence="2" id="KW-1185">Reference proteome</keyword>
<evidence type="ECO:0000313" key="2">
    <source>
        <dbReference type="Proteomes" id="UP000789405"/>
    </source>
</evidence>
<dbReference type="AlphaFoldDB" id="A0A9N9K3C3"/>
<organism evidence="1 2">
    <name type="scientific">Dentiscutata erythropus</name>
    <dbReference type="NCBI Taxonomy" id="1348616"/>
    <lineage>
        <taxon>Eukaryota</taxon>
        <taxon>Fungi</taxon>
        <taxon>Fungi incertae sedis</taxon>
        <taxon>Mucoromycota</taxon>
        <taxon>Glomeromycotina</taxon>
        <taxon>Glomeromycetes</taxon>
        <taxon>Diversisporales</taxon>
        <taxon>Gigasporaceae</taxon>
        <taxon>Dentiscutata</taxon>
    </lineage>
</organism>
<proteinExistence type="predicted"/>
<comment type="caution">
    <text evidence="1">The sequence shown here is derived from an EMBL/GenBank/DDBJ whole genome shotgun (WGS) entry which is preliminary data.</text>
</comment>
<gene>
    <name evidence="1" type="ORF">DERYTH_LOCUS25198</name>
</gene>
<accession>A0A9N9K3C3</accession>
<evidence type="ECO:0000313" key="1">
    <source>
        <dbReference type="EMBL" id="CAG8809943.1"/>
    </source>
</evidence>
<reference evidence="1" key="1">
    <citation type="submission" date="2021-06" db="EMBL/GenBank/DDBJ databases">
        <authorList>
            <person name="Kallberg Y."/>
            <person name="Tangrot J."/>
            <person name="Rosling A."/>
        </authorList>
    </citation>
    <scope>NUCLEOTIDE SEQUENCE</scope>
    <source>
        <strain evidence="1">MA453B</strain>
    </source>
</reference>
<protein>
    <submittedName>
        <fullName evidence="1">25926_t:CDS:1</fullName>
    </submittedName>
</protein>